<reference evidence="4 6" key="1">
    <citation type="journal article" date="2015" name="Genome Announc.">
        <title>Draft Genome Sequence of a Heterotrophic Facultative Anaerobic Thermophilic Bacterium, Ardenticatena maritima Strain 110ST.</title>
        <authorList>
            <person name="Kawaichi S."/>
            <person name="Yoshida T."/>
            <person name="Sako Y."/>
            <person name="Nakamura R."/>
        </authorList>
    </citation>
    <scope>NUCLEOTIDE SEQUENCE [LARGE SCALE GENOMIC DNA]</scope>
    <source>
        <strain evidence="4 6">110S</strain>
    </source>
</reference>
<dbReference type="EMBL" id="LGKN01000003">
    <property type="protein sequence ID" value="KPL89138.1"/>
    <property type="molecule type" value="Genomic_DNA"/>
</dbReference>
<dbReference type="SUPFAM" id="SSF56655">
    <property type="entry name" value="Carbohydrate phosphatase"/>
    <property type="match status" value="1"/>
</dbReference>
<dbReference type="EC" id="3.1.3.25" evidence="2"/>
<evidence type="ECO:0000256" key="1">
    <source>
        <dbReference type="ARBA" id="ARBA00001033"/>
    </source>
</evidence>
<proteinExistence type="predicted"/>
<accession>A0A0M8K9S1</accession>
<evidence type="ECO:0000313" key="6">
    <source>
        <dbReference type="Proteomes" id="UP000037784"/>
    </source>
</evidence>
<comment type="cofactor">
    <cofactor evidence="3">
        <name>Mg(2+)</name>
        <dbReference type="ChEBI" id="CHEBI:18420"/>
    </cofactor>
</comment>
<dbReference type="Gene3D" id="3.40.190.80">
    <property type="match status" value="1"/>
</dbReference>
<dbReference type="RefSeq" id="WP_054493568.1">
    <property type="nucleotide sequence ID" value="NZ_BBZA01000192.1"/>
</dbReference>
<dbReference type="Proteomes" id="UP000050502">
    <property type="component" value="Unassembled WGS sequence"/>
</dbReference>
<dbReference type="PANTHER" id="PTHR43028">
    <property type="entry name" value="3'(2'),5'-BISPHOSPHATE NUCLEOTIDASE 1"/>
    <property type="match status" value="1"/>
</dbReference>
<feature type="binding site" evidence="3">
    <location>
        <position position="87"/>
    </location>
    <ligand>
        <name>Mg(2+)</name>
        <dbReference type="ChEBI" id="CHEBI:18420"/>
        <label>1</label>
        <note>catalytic</note>
    </ligand>
</feature>
<reference evidence="6" key="3">
    <citation type="submission" date="2015-08" db="EMBL/GenBank/DDBJ databases">
        <title>Draft Genome Sequence of a Heterotrophic Facultative Anaerobic Bacterium Ardenticatena maritima Strain 110S.</title>
        <authorList>
            <person name="Kawaichi S."/>
            <person name="Yoshida T."/>
            <person name="Sako Y."/>
            <person name="Nakamura R."/>
        </authorList>
    </citation>
    <scope>NUCLEOTIDE SEQUENCE [LARGE SCALE GENOMIC DNA]</scope>
    <source>
        <strain evidence="6">110S</strain>
    </source>
</reference>
<dbReference type="PROSITE" id="PS00630">
    <property type="entry name" value="IMP_2"/>
    <property type="match status" value="1"/>
</dbReference>
<gene>
    <name evidence="4" type="ORF">ARMA_2194</name>
    <name evidence="5" type="ORF">SE16_01050</name>
</gene>
<dbReference type="PRINTS" id="PR00377">
    <property type="entry name" value="IMPHPHTASES"/>
</dbReference>
<comment type="catalytic activity">
    <reaction evidence="1">
        <text>a myo-inositol phosphate + H2O = myo-inositol + phosphate</text>
        <dbReference type="Rhea" id="RHEA:24056"/>
        <dbReference type="ChEBI" id="CHEBI:15377"/>
        <dbReference type="ChEBI" id="CHEBI:17268"/>
        <dbReference type="ChEBI" id="CHEBI:43474"/>
        <dbReference type="ChEBI" id="CHEBI:84139"/>
        <dbReference type="EC" id="3.1.3.25"/>
    </reaction>
</comment>
<dbReference type="GO" id="GO:0046854">
    <property type="term" value="P:phosphatidylinositol phosphate biosynthetic process"/>
    <property type="evidence" value="ECO:0007669"/>
    <property type="project" value="InterPro"/>
</dbReference>
<evidence type="ECO:0000256" key="2">
    <source>
        <dbReference type="ARBA" id="ARBA00013106"/>
    </source>
</evidence>
<keyword evidence="3" id="KW-0479">Metal-binding</keyword>
<dbReference type="AlphaFoldDB" id="A0A0M8K9S1"/>
<keyword evidence="4" id="KW-0378">Hydrolase</keyword>
<dbReference type="Gene3D" id="3.30.540.10">
    <property type="entry name" value="Fructose-1,6-Bisphosphatase, subunit A, domain 1"/>
    <property type="match status" value="1"/>
</dbReference>
<dbReference type="Proteomes" id="UP000037784">
    <property type="component" value="Unassembled WGS sequence"/>
</dbReference>
<comment type="caution">
    <text evidence="4">The sequence shown here is derived from an EMBL/GenBank/DDBJ whole genome shotgun (WGS) entry which is preliminary data.</text>
</comment>
<dbReference type="GO" id="GO:0046872">
    <property type="term" value="F:metal ion binding"/>
    <property type="evidence" value="ECO:0007669"/>
    <property type="project" value="UniProtKB-KW"/>
</dbReference>
<dbReference type="Pfam" id="PF00459">
    <property type="entry name" value="Inositol_P"/>
    <property type="match status" value="1"/>
</dbReference>
<reference evidence="5 7" key="2">
    <citation type="submission" date="2015-07" db="EMBL/GenBank/DDBJ databases">
        <title>Whole genome sequence of Ardenticatena maritima DSM 23922.</title>
        <authorList>
            <person name="Hemp J."/>
            <person name="Ward L.M."/>
            <person name="Pace L.A."/>
            <person name="Fischer W.W."/>
        </authorList>
    </citation>
    <scope>NUCLEOTIDE SEQUENCE [LARGE SCALE GENOMIC DNA]</scope>
    <source>
        <strain evidence="5 7">110S</strain>
    </source>
</reference>
<dbReference type="PANTHER" id="PTHR43028:SF5">
    <property type="entry name" value="3'(2'),5'-BISPHOSPHATE NUCLEOTIDASE 1"/>
    <property type="match status" value="1"/>
</dbReference>
<dbReference type="OrthoDB" id="9772456at2"/>
<dbReference type="InterPro" id="IPR020550">
    <property type="entry name" value="Inositol_monophosphatase_CS"/>
</dbReference>
<dbReference type="GO" id="GO:0052834">
    <property type="term" value="F:inositol monophosphate phosphatase activity"/>
    <property type="evidence" value="ECO:0007669"/>
    <property type="project" value="UniProtKB-EC"/>
</dbReference>
<dbReference type="CDD" id="cd01638">
    <property type="entry name" value="CysQ"/>
    <property type="match status" value="1"/>
</dbReference>
<dbReference type="PATRIC" id="fig|872965.6.peg.153"/>
<feature type="binding site" evidence="3">
    <location>
        <position position="213"/>
    </location>
    <ligand>
        <name>Mg(2+)</name>
        <dbReference type="ChEBI" id="CHEBI:18420"/>
        <label>1</label>
        <note>catalytic</note>
    </ligand>
</feature>
<evidence type="ECO:0000313" key="4">
    <source>
        <dbReference type="EMBL" id="GAP63771.1"/>
    </source>
</evidence>
<name>A0A0M8K9S1_9CHLR</name>
<dbReference type="InterPro" id="IPR050725">
    <property type="entry name" value="CysQ/Inositol_MonoPase"/>
</dbReference>
<protein>
    <recommendedName>
        <fullName evidence="2">inositol-phosphate phosphatase</fullName>
        <ecNumber evidence="2">3.1.3.25</ecNumber>
    </recommendedName>
</protein>
<dbReference type="InterPro" id="IPR000760">
    <property type="entry name" value="Inositol_monophosphatase-like"/>
</dbReference>
<dbReference type="InParanoid" id="A0A0M8K9S1"/>
<dbReference type="EMBL" id="BBZA01000192">
    <property type="protein sequence ID" value="GAP63771.1"/>
    <property type="molecule type" value="Genomic_DNA"/>
</dbReference>
<dbReference type="STRING" id="872965.SE16_01050"/>
<keyword evidence="6" id="KW-1185">Reference proteome</keyword>
<organism evidence="4 6">
    <name type="scientific">Ardenticatena maritima</name>
    <dbReference type="NCBI Taxonomy" id="872965"/>
    <lineage>
        <taxon>Bacteria</taxon>
        <taxon>Bacillati</taxon>
        <taxon>Chloroflexota</taxon>
        <taxon>Ardenticatenia</taxon>
        <taxon>Ardenticatenales</taxon>
        <taxon>Ardenticatenaceae</taxon>
        <taxon>Ardenticatena</taxon>
    </lineage>
</organism>
<evidence type="ECO:0000313" key="5">
    <source>
        <dbReference type="EMBL" id="KPL89138.1"/>
    </source>
</evidence>
<feature type="binding site" evidence="3">
    <location>
        <position position="88"/>
    </location>
    <ligand>
        <name>Mg(2+)</name>
        <dbReference type="ChEBI" id="CHEBI:18420"/>
        <label>1</label>
        <note>catalytic</note>
    </ligand>
</feature>
<feature type="binding site" evidence="3">
    <location>
        <position position="85"/>
    </location>
    <ligand>
        <name>Mg(2+)</name>
        <dbReference type="ChEBI" id="CHEBI:18420"/>
        <label>1</label>
        <note>catalytic</note>
    </ligand>
</feature>
<keyword evidence="3" id="KW-0460">Magnesium</keyword>
<evidence type="ECO:0000256" key="3">
    <source>
        <dbReference type="PIRSR" id="PIRSR600760-2"/>
    </source>
</evidence>
<feature type="binding site" evidence="3">
    <location>
        <position position="67"/>
    </location>
    <ligand>
        <name>Mg(2+)</name>
        <dbReference type="ChEBI" id="CHEBI:18420"/>
        <label>1</label>
        <note>catalytic</note>
    </ligand>
</feature>
<sequence>MAYERELDIARQLAREAGALLLQYRDNVGAVIDKGGNSPQSEADRASNRLLVEALHSHFPEDGILAEESPDTMRAHTHRRVWVIDPLDGTREYLEGIDQFVVQIGLVVDGRPQMGVVYQPSSDRLYYGIVGEGAWLEHEGATTPLRVSERSDLATFRAVVSRSHGEGITDEMLKRLGITDVARIGSVGMKVAALLEQRAEVYIHPSPHTKLWDTAAPEAVLTAAGGVMTDCHGRPLVYSADVVKNRYGVVASNGRAHRKIISIVSPLYRE</sequence>
<evidence type="ECO:0000313" key="7">
    <source>
        <dbReference type="Proteomes" id="UP000050502"/>
    </source>
</evidence>